<reference evidence="2" key="1">
    <citation type="journal article" date="2021" name="Proc. Natl. Acad. Sci. U.S.A.">
        <title>Three genomes in the algal genus Volvox reveal the fate of a haploid sex-determining region after a transition to homothallism.</title>
        <authorList>
            <person name="Yamamoto K."/>
            <person name="Hamaji T."/>
            <person name="Kawai-Toyooka H."/>
            <person name="Matsuzaki R."/>
            <person name="Takahashi F."/>
            <person name="Nishimura Y."/>
            <person name="Kawachi M."/>
            <person name="Noguchi H."/>
            <person name="Minakuchi Y."/>
            <person name="Umen J.G."/>
            <person name="Toyoda A."/>
            <person name="Nozaki H."/>
        </authorList>
    </citation>
    <scope>NUCLEOTIDE SEQUENCE</scope>
    <source>
        <strain evidence="2">NIES-3780</strain>
    </source>
</reference>
<evidence type="ECO:0000313" key="3">
    <source>
        <dbReference type="Proteomes" id="UP000747399"/>
    </source>
</evidence>
<gene>
    <name evidence="2" type="ORF">Vafri_10571</name>
</gene>
<proteinExistence type="predicted"/>
<feature type="compositionally biased region" description="Gly residues" evidence="1">
    <location>
        <begin position="243"/>
        <end position="253"/>
    </location>
</feature>
<protein>
    <submittedName>
        <fullName evidence="2">Uncharacterized protein</fullName>
    </submittedName>
</protein>
<accession>A0A8J4B6Y1</accession>
<comment type="caution">
    <text evidence="2">The sequence shown here is derived from an EMBL/GenBank/DDBJ whole genome shotgun (WGS) entry which is preliminary data.</text>
</comment>
<sequence>MLSGAPSRCCPAVIPHGGILLPINSGSNISNPQLCGQPRPCRSRPASELALQFTCSPALQQPHRRHPSRRHPGIVWVHERQPGPQEDECGCQGLPGIHHHTQPSPTTTPQQPFADPPSSLPPHSQLTPPQPQSSLQSPSPPSAASTSFPLPRTAGVPGLSGGIRGSETGPHPTSESGDSPDAAAPGEQQPGSRTNYHGSNIGNSSSGSTRGTSASEDGPLTAVPGETTSPLRLDPTSLAGRVESGGGTSGSGDGQSAHAAADVLRPHPGEEQGGGDRQHPSRPPFSLSPSQQQQQQEQDVSDGGSSSTGGPSEQQHLPFRSSSSPPASDRPQRKDA</sequence>
<feature type="compositionally biased region" description="Low complexity" evidence="1">
    <location>
        <begin position="287"/>
        <end position="312"/>
    </location>
</feature>
<feature type="region of interest" description="Disordered" evidence="1">
    <location>
        <begin position="80"/>
        <end position="336"/>
    </location>
</feature>
<organism evidence="2 3">
    <name type="scientific">Volvox africanus</name>
    <dbReference type="NCBI Taxonomy" id="51714"/>
    <lineage>
        <taxon>Eukaryota</taxon>
        <taxon>Viridiplantae</taxon>
        <taxon>Chlorophyta</taxon>
        <taxon>core chlorophytes</taxon>
        <taxon>Chlorophyceae</taxon>
        <taxon>CS clade</taxon>
        <taxon>Chlamydomonadales</taxon>
        <taxon>Volvocaceae</taxon>
        <taxon>Volvox</taxon>
    </lineage>
</organism>
<evidence type="ECO:0000256" key="1">
    <source>
        <dbReference type="SAM" id="MobiDB-lite"/>
    </source>
</evidence>
<feature type="compositionally biased region" description="Basic and acidic residues" evidence="1">
    <location>
        <begin position="264"/>
        <end position="279"/>
    </location>
</feature>
<feature type="non-terminal residue" evidence="2">
    <location>
        <position position="336"/>
    </location>
</feature>
<dbReference type="EMBL" id="BNCO01000019">
    <property type="protein sequence ID" value="GIL54876.1"/>
    <property type="molecule type" value="Genomic_DNA"/>
</dbReference>
<feature type="compositionally biased region" description="Low complexity" evidence="1">
    <location>
        <begin position="102"/>
        <end position="112"/>
    </location>
</feature>
<keyword evidence="3" id="KW-1185">Reference proteome</keyword>
<feature type="compositionally biased region" description="Low complexity" evidence="1">
    <location>
        <begin position="198"/>
        <end position="215"/>
    </location>
</feature>
<name>A0A8J4B6Y1_9CHLO</name>
<evidence type="ECO:0000313" key="2">
    <source>
        <dbReference type="EMBL" id="GIL54876.1"/>
    </source>
</evidence>
<feature type="compositionally biased region" description="Low complexity" evidence="1">
    <location>
        <begin position="121"/>
        <end position="151"/>
    </location>
</feature>
<dbReference type="Proteomes" id="UP000747399">
    <property type="component" value="Unassembled WGS sequence"/>
</dbReference>
<dbReference type="AlphaFoldDB" id="A0A8J4B6Y1"/>
<feature type="compositionally biased region" description="Low complexity" evidence="1">
    <location>
        <begin position="320"/>
        <end position="329"/>
    </location>
</feature>